<protein>
    <recommendedName>
        <fullName evidence="2">DUF5681 domain-containing protein</fullName>
    </recommendedName>
</protein>
<sequence>MSGDDPKDKAPTNRGHLQPETAGAMRDELLQGVGYKRPPKHSQFQPGQSGNPRGRPRGAPPDLTLADQPALEAVLRIAAKPVTIREGDRVTQVPMREAMVQAIFTNGAKGNARSQGLAMDLMRTADQMKARETIARNDYWARYKAEKETELARAAAKGEPPPHLLPHPDDVIIDSIKGVRLVGPFDEESEAQMEEMIALCETLLMQDALDHRSTHRLDGTPLKEPGSALLMFSALQQAIPPRLRLSDAQIAVRLMTYEDWPKRRLLKALHQAWHKLGKPMPRGTVMPNLSTTRNRLAFLIDLAAAATANNIDMRAWGRGKPDDATLDIFDKHGIRFG</sequence>
<evidence type="ECO:0000313" key="3">
    <source>
        <dbReference type="EMBL" id="MBB3932415.1"/>
    </source>
</evidence>
<keyword evidence="4" id="KW-1185">Reference proteome</keyword>
<dbReference type="AlphaFoldDB" id="A0A840AVF0"/>
<evidence type="ECO:0000313" key="4">
    <source>
        <dbReference type="Proteomes" id="UP000553963"/>
    </source>
</evidence>
<dbReference type="EMBL" id="JACIDS010000004">
    <property type="protein sequence ID" value="MBB3932415.1"/>
    <property type="molecule type" value="Genomic_DNA"/>
</dbReference>
<dbReference type="Proteomes" id="UP000553963">
    <property type="component" value="Unassembled WGS sequence"/>
</dbReference>
<gene>
    <name evidence="3" type="ORF">GGR25_003473</name>
</gene>
<reference evidence="3 4" key="1">
    <citation type="submission" date="2020-08" db="EMBL/GenBank/DDBJ databases">
        <title>Genomic Encyclopedia of Type Strains, Phase IV (KMG-IV): sequencing the most valuable type-strain genomes for metagenomic binning, comparative biology and taxonomic classification.</title>
        <authorList>
            <person name="Goeker M."/>
        </authorList>
    </citation>
    <scope>NUCLEOTIDE SEQUENCE [LARGE SCALE GENOMIC DNA]</scope>
    <source>
        <strain evidence="3 4">DSM 25966</strain>
    </source>
</reference>
<feature type="region of interest" description="Disordered" evidence="1">
    <location>
        <begin position="1"/>
        <end position="64"/>
    </location>
</feature>
<dbReference type="InterPro" id="IPR043736">
    <property type="entry name" value="DUF5681"/>
</dbReference>
<dbReference type="Pfam" id="PF18932">
    <property type="entry name" value="DUF5681"/>
    <property type="match status" value="1"/>
</dbReference>
<evidence type="ECO:0000256" key="1">
    <source>
        <dbReference type="SAM" id="MobiDB-lite"/>
    </source>
</evidence>
<comment type="caution">
    <text evidence="3">The sequence shown here is derived from an EMBL/GenBank/DDBJ whole genome shotgun (WGS) entry which is preliminary data.</text>
</comment>
<proteinExistence type="predicted"/>
<feature type="compositionally biased region" description="Basic and acidic residues" evidence="1">
    <location>
        <begin position="1"/>
        <end position="11"/>
    </location>
</feature>
<name>A0A840AVF0_9HYPH</name>
<accession>A0A840AVF0</accession>
<feature type="domain" description="DUF5681" evidence="2">
    <location>
        <begin position="40"/>
        <end position="125"/>
    </location>
</feature>
<evidence type="ECO:0000259" key="2">
    <source>
        <dbReference type="Pfam" id="PF18932"/>
    </source>
</evidence>
<dbReference type="RefSeq" id="WP_183400049.1">
    <property type="nucleotide sequence ID" value="NZ_JACIDS010000004.1"/>
</dbReference>
<organism evidence="3 4">
    <name type="scientific">Kaistia hirudinis</name>
    <dbReference type="NCBI Taxonomy" id="1293440"/>
    <lineage>
        <taxon>Bacteria</taxon>
        <taxon>Pseudomonadati</taxon>
        <taxon>Pseudomonadota</taxon>
        <taxon>Alphaproteobacteria</taxon>
        <taxon>Hyphomicrobiales</taxon>
        <taxon>Kaistiaceae</taxon>
        <taxon>Kaistia</taxon>
    </lineage>
</organism>